<dbReference type="SUPFAM" id="SSF55785">
    <property type="entry name" value="PYP-like sensor domain (PAS domain)"/>
    <property type="match status" value="1"/>
</dbReference>
<evidence type="ECO:0000313" key="4">
    <source>
        <dbReference type="Proteomes" id="UP000475666"/>
    </source>
</evidence>
<dbReference type="InterPro" id="IPR000014">
    <property type="entry name" value="PAS"/>
</dbReference>
<dbReference type="Proteomes" id="UP000475666">
    <property type="component" value="Unassembled WGS sequence"/>
</dbReference>
<name>A0A6G3T9S0_9ACTN</name>
<accession>A0A6G3T9S0</accession>
<evidence type="ECO:0000256" key="1">
    <source>
        <dbReference type="SAM" id="MobiDB-lite"/>
    </source>
</evidence>
<dbReference type="PROSITE" id="PS50112">
    <property type="entry name" value="PAS"/>
    <property type="match status" value="1"/>
</dbReference>
<organism evidence="3 4">
    <name type="scientific">Streptomyces rubrogriseus</name>
    <dbReference type="NCBI Taxonomy" id="194673"/>
    <lineage>
        <taxon>Bacteria</taxon>
        <taxon>Bacillati</taxon>
        <taxon>Actinomycetota</taxon>
        <taxon>Actinomycetes</taxon>
        <taxon>Kitasatosporales</taxon>
        <taxon>Streptomycetaceae</taxon>
        <taxon>Streptomyces</taxon>
        <taxon>Streptomyces violaceoruber group</taxon>
    </lineage>
</organism>
<gene>
    <name evidence="3" type="ORF">G3I66_08855</name>
</gene>
<dbReference type="Pfam" id="PF00989">
    <property type="entry name" value="PAS"/>
    <property type="match status" value="1"/>
</dbReference>
<feature type="compositionally biased region" description="Basic and acidic residues" evidence="1">
    <location>
        <begin position="74"/>
        <end position="83"/>
    </location>
</feature>
<dbReference type="NCBIfam" id="TIGR00229">
    <property type="entry name" value="sensory_box"/>
    <property type="match status" value="1"/>
</dbReference>
<sequence length="83" mass="8647">MILDGMEDSSAAMTVDARGLVTGWSDGARRLTGHAAEEVVGRPARDLLARGAPTRPLTRTDPAGTALSGTVVVRHRDGRPVGL</sequence>
<dbReference type="GO" id="GO:0006355">
    <property type="term" value="P:regulation of DNA-templated transcription"/>
    <property type="evidence" value="ECO:0007669"/>
    <property type="project" value="InterPro"/>
</dbReference>
<evidence type="ECO:0000313" key="3">
    <source>
        <dbReference type="EMBL" id="NEC33286.1"/>
    </source>
</evidence>
<dbReference type="CDD" id="cd00130">
    <property type="entry name" value="PAS"/>
    <property type="match status" value="1"/>
</dbReference>
<proteinExistence type="predicted"/>
<dbReference type="EMBL" id="JAAGMQ010000247">
    <property type="protein sequence ID" value="NEC33286.1"/>
    <property type="molecule type" value="Genomic_DNA"/>
</dbReference>
<feature type="non-terminal residue" evidence="3">
    <location>
        <position position="83"/>
    </location>
</feature>
<protein>
    <submittedName>
        <fullName evidence="3">PAS domain S-box protein</fullName>
    </submittedName>
</protein>
<feature type="region of interest" description="Disordered" evidence="1">
    <location>
        <begin position="50"/>
        <end position="83"/>
    </location>
</feature>
<dbReference type="InterPro" id="IPR035965">
    <property type="entry name" value="PAS-like_dom_sf"/>
</dbReference>
<dbReference type="Gene3D" id="3.30.450.20">
    <property type="entry name" value="PAS domain"/>
    <property type="match status" value="1"/>
</dbReference>
<reference evidence="3 4" key="1">
    <citation type="submission" date="2020-01" db="EMBL/GenBank/DDBJ databases">
        <title>Insect and environment-associated Actinomycetes.</title>
        <authorList>
            <person name="Currrie C."/>
            <person name="Chevrette M."/>
            <person name="Carlson C."/>
            <person name="Stubbendieck R."/>
            <person name="Wendt-Pienkowski E."/>
        </authorList>
    </citation>
    <scope>NUCLEOTIDE SEQUENCE [LARGE SCALE GENOMIC DNA]</scope>
    <source>
        <strain evidence="3 4">SID7739</strain>
    </source>
</reference>
<dbReference type="InterPro" id="IPR013767">
    <property type="entry name" value="PAS_fold"/>
</dbReference>
<comment type="caution">
    <text evidence="3">The sequence shown here is derived from an EMBL/GenBank/DDBJ whole genome shotgun (WGS) entry which is preliminary data.</text>
</comment>
<evidence type="ECO:0000259" key="2">
    <source>
        <dbReference type="PROSITE" id="PS50112"/>
    </source>
</evidence>
<dbReference type="AlphaFoldDB" id="A0A6G3T9S0"/>
<feature type="domain" description="PAS" evidence="2">
    <location>
        <begin position="1"/>
        <end position="42"/>
    </location>
</feature>